<comment type="function">
    <text evidence="16">Broad-specificity nucleoside monophosphate (NMP) kinase that catalyzes the reversible transfer of the terminal phosphate group between nucleoside triphosphates and monophosphates. Has also ATPase activity. Involved in the late cytoplasmic maturation steps of the 40S ribosomal particles, specifically 18S rRNA maturation. While NMP activity is not required for ribosome maturation, ATPase activity is. Associates transiently with small ribosomal subunit protein uS11. ATP hydrolysis breaks the interaction with uS11. May temporarily remove uS11 from the ribosome to enable a conformational change of the ribosomal RNA that is needed for the final maturation step of the small ribosomal subunit. Its NMP activity may have a role in nuclear energy homeostasis.</text>
</comment>
<keyword evidence="6 16" id="KW-0690">Ribosome biogenesis</keyword>
<evidence type="ECO:0000256" key="9">
    <source>
        <dbReference type="ARBA" id="ARBA00022741"/>
    </source>
</evidence>
<dbReference type="InterPro" id="IPR020618">
    <property type="entry name" value="Adenyl_kinase_AK6"/>
</dbReference>
<keyword evidence="13" id="KW-0931">ER-Golgi transport</keyword>
<feature type="binding site" evidence="16">
    <location>
        <position position="243"/>
    </location>
    <ligand>
        <name>ATP</name>
        <dbReference type="ChEBI" id="CHEBI:30616"/>
    </ligand>
</feature>
<accession>A0AAD6J5I1</accession>
<keyword evidence="7 16" id="KW-0698">rRNA processing</keyword>
<proteinExistence type="inferred from homology"/>
<feature type="region of interest" description="NMPbind" evidence="16">
    <location>
        <begin position="263"/>
        <end position="286"/>
    </location>
</feature>
<dbReference type="Gene3D" id="3.30.450.70">
    <property type="match status" value="1"/>
</dbReference>
<comment type="subunit">
    <text evidence="16">Interacts with small ribosomal subunit protein uS11. Not a structural component of 43S pre-ribosomes, but transiently interacts with them by binding to uS11.</text>
</comment>
<dbReference type="GO" id="GO:0006364">
    <property type="term" value="P:rRNA processing"/>
    <property type="evidence" value="ECO:0007669"/>
    <property type="project" value="UniProtKB-KW"/>
</dbReference>
<dbReference type="GO" id="GO:0048193">
    <property type="term" value="P:Golgi vesicle transport"/>
    <property type="evidence" value="ECO:0007669"/>
    <property type="project" value="UniProtKB-ARBA"/>
</dbReference>
<evidence type="ECO:0000256" key="14">
    <source>
        <dbReference type="ARBA" id="ARBA00023034"/>
    </source>
</evidence>
<dbReference type="GO" id="GO:0005783">
    <property type="term" value="C:endoplasmic reticulum"/>
    <property type="evidence" value="ECO:0007669"/>
    <property type="project" value="UniProtKB-SubCell"/>
</dbReference>
<dbReference type="SUPFAM" id="SSF64356">
    <property type="entry name" value="SNARE-like"/>
    <property type="match status" value="1"/>
</dbReference>
<dbReference type="PANTHER" id="PTHR12595">
    <property type="entry name" value="POS9-ACTIVATING FACTOR FAP7-RELATED"/>
    <property type="match status" value="1"/>
</dbReference>
<keyword evidence="9 16" id="KW-0547">Nucleotide-binding</keyword>
<dbReference type="HAMAP" id="MF_00039">
    <property type="entry name" value="Adenylate_kinase_AK6"/>
    <property type="match status" value="1"/>
</dbReference>
<evidence type="ECO:0000256" key="5">
    <source>
        <dbReference type="ARBA" id="ARBA00022490"/>
    </source>
</evidence>
<evidence type="ECO:0000256" key="6">
    <source>
        <dbReference type="ARBA" id="ARBA00022517"/>
    </source>
</evidence>
<keyword evidence="14" id="KW-0333">Golgi apparatus</keyword>
<feature type="binding site" evidence="16">
    <location>
        <position position="339"/>
    </location>
    <ligand>
        <name>ATP</name>
        <dbReference type="ChEBI" id="CHEBI:30616"/>
    </ligand>
</feature>
<dbReference type="GO" id="GO:0005524">
    <property type="term" value="F:ATP binding"/>
    <property type="evidence" value="ECO:0007669"/>
    <property type="project" value="UniProtKB-KW"/>
</dbReference>
<keyword evidence="10 16" id="KW-0418">Kinase</keyword>
<evidence type="ECO:0000256" key="15">
    <source>
        <dbReference type="ARBA" id="ARBA00023242"/>
    </source>
</evidence>
<evidence type="ECO:0000256" key="1">
    <source>
        <dbReference type="ARBA" id="ARBA00000582"/>
    </source>
</evidence>
<dbReference type="GO" id="GO:0005794">
    <property type="term" value="C:Golgi apparatus"/>
    <property type="evidence" value="ECO:0007669"/>
    <property type="project" value="UniProtKB-SubCell"/>
</dbReference>
<evidence type="ECO:0000256" key="12">
    <source>
        <dbReference type="ARBA" id="ARBA00022840"/>
    </source>
</evidence>
<feature type="binding site" evidence="16">
    <location>
        <position position="246"/>
    </location>
    <ligand>
        <name>ATP</name>
        <dbReference type="ChEBI" id="CHEBI:30616"/>
    </ligand>
</feature>
<keyword evidence="18" id="KW-1185">Reference proteome</keyword>
<feature type="binding site" evidence="16">
    <location>
        <position position="245"/>
    </location>
    <ligand>
        <name>ATP</name>
        <dbReference type="ChEBI" id="CHEBI:30616"/>
    </ligand>
</feature>
<dbReference type="AlphaFoldDB" id="A0AAD6J5I1"/>
<keyword evidence="15 16" id="KW-0539">Nucleus</keyword>
<dbReference type="GO" id="GO:0004017">
    <property type="term" value="F:AMP kinase activity"/>
    <property type="evidence" value="ECO:0007669"/>
    <property type="project" value="UniProtKB-UniRule"/>
</dbReference>
<dbReference type="InterPro" id="IPR007233">
    <property type="entry name" value="TRAPPC"/>
</dbReference>
<gene>
    <name evidence="17" type="ORF">Dda_0992</name>
</gene>
<dbReference type="SUPFAM" id="SSF52540">
    <property type="entry name" value="P-loop containing nucleoside triphosphate hydrolases"/>
    <property type="match status" value="1"/>
</dbReference>
<protein>
    <recommendedName>
        <fullName evidence="16">Adenylate kinase isoenzyme 6 homolog</fullName>
        <shortName evidence="16">AK6</shortName>
        <ecNumber evidence="16">2.7.4.3</ecNumber>
    </recommendedName>
    <alternativeName>
        <fullName evidence="16">Dual activity adenylate kinase/ATPase</fullName>
        <shortName evidence="16">AK/ATPase</shortName>
    </alternativeName>
</protein>
<dbReference type="InterPro" id="IPR027417">
    <property type="entry name" value="P-loop_NTPase"/>
</dbReference>
<comment type="subcellular location">
    <subcellularLocation>
        <location evidence="16">Cytoplasm</location>
    </subcellularLocation>
    <subcellularLocation>
        <location evidence="16">Nucleus</location>
    </subcellularLocation>
    <subcellularLocation>
        <location evidence="2">Endoplasmic reticulum</location>
    </subcellularLocation>
    <subcellularLocation>
        <location evidence="3">Golgi apparatus</location>
    </subcellularLocation>
</comment>
<organism evidence="17 18">
    <name type="scientific">Drechslerella dactyloides</name>
    <name type="common">Nematode-trapping fungus</name>
    <name type="synonym">Arthrobotrys dactyloides</name>
    <dbReference type="NCBI Taxonomy" id="74499"/>
    <lineage>
        <taxon>Eukaryota</taxon>
        <taxon>Fungi</taxon>
        <taxon>Dikarya</taxon>
        <taxon>Ascomycota</taxon>
        <taxon>Pezizomycotina</taxon>
        <taxon>Orbiliomycetes</taxon>
        <taxon>Orbiliales</taxon>
        <taxon>Orbiliaceae</taxon>
        <taxon>Drechslerella</taxon>
    </lineage>
</organism>
<comment type="caution">
    <text evidence="17">The sequence shown here is derived from an EMBL/GenBank/DDBJ whole genome shotgun (WGS) entry which is preliminary data.</text>
</comment>
<dbReference type="GO" id="GO:0030008">
    <property type="term" value="C:TRAPP complex"/>
    <property type="evidence" value="ECO:0007669"/>
    <property type="project" value="InterPro"/>
</dbReference>
<feature type="binding site" evidence="16">
    <location>
        <position position="248"/>
    </location>
    <ligand>
        <name>ATP</name>
        <dbReference type="ChEBI" id="CHEBI:30616"/>
    </ligand>
</feature>
<evidence type="ECO:0000256" key="4">
    <source>
        <dbReference type="ARBA" id="ARBA00022448"/>
    </source>
</evidence>
<name>A0AAD6J5I1_DREDA</name>
<dbReference type="FunFam" id="3.40.50.300:FF:000372">
    <property type="entry name" value="Adenylate kinase isoenzyme 6 homolog"/>
    <property type="match status" value="1"/>
</dbReference>
<keyword evidence="12 16" id="KW-0067">ATP-binding</keyword>
<comment type="catalytic activity">
    <reaction evidence="16">
        <text>ATP + H2O = ADP + phosphate + H(+)</text>
        <dbReference type="Rhea" id="RHEA:13065"/>
        <dbReference type="ChEBI" id="CHEBI:15377"/>
        <dbReference type="ChEBI" id="CHEBI:15378"/>
        <dbReference type="ChEBI" id="CHEBI:30616"/>
        <dbReference type="ChEBI" id="CHEBI:43474"/>
        <dbReference type="ChEBI" id="CHEBI:456216"/>
    </reaction>
</comment>
<feature type="binding site" evidence="16">
    <location>
        <position position="247"/>
    </location>
    <ligand>
        <name>ATP</name>
        <dbReference type="ChEBI" id="CHEBI:30616"/>
    </ligand>
</feature>
<dbReference type="GO" id="GO:0016887">
    <property type="term" value="F:ATP hydrolysis activity"/>
    <property type="evidence" value="ECO:0007669"/>
    <property type="project" value="UniProtKB-UniRule"/>
</dbReference>
<keyword evidence="5 16" id="KW-0963">Cytoplasm</keyword>
<dbReference type="InterPro" id="IPR011012">
    <property type="entry name" value="Longin-like_dom_sf"/>
</dbReference>
<dbReference type="GO" id="GO:0005634">
    <property type="term" value="C:nucleus"/>
    <property type="evidence" value="ECO:0007669"/>
    <property type="project" value="UniProtKB-SubCell"/>
</dbReference>
<evidence type="ECO:0000256" key="10">
    <source>
        <dbReference type="ARBA" id="ARBA00022777"/>
    </source>
</evidence>
<keyword evidence="8 16" id="KW-0808">Transferase</keyword>
<dbReference type="EMBL" id="JAQGDS010000001">
    <property type="protein sequence ID" value="KAJ6264839.1"/>
    <property type="molecule type" value="Genomic_DNA"/>
</dbReference>
<evidence type="ECO:0000256" key="7">
    <source>
        <dbReference type="ARBA" id="ARBA00022552"/>
    </source>
</evidence>
<evidence type="ECO:0000256" key="16">
    <source>
        <dbReference type="HAMAP-Rule" id="MF_03173"/>
    </source>
</evidence>
<keyword evidence="4" id="KW-0813">Transport</keyword>
<comment type="similarity">
    <text evidence="16">Belongs to the adenylate kinase family. AK6 subfamily.</text>
</comment>
<dbReference type="EC" id="2.7.4.3" evidence="16"/>
<evidence type="ECO:0000256" key="3">
    <source>
        <dbReference type="ARBA" id="ARBA00004555"/>
    </source>
</evidence>
<dbReference type="PANTHER" id="PTHR12595:SF0">
    <property type="entry name" value="ADENYLATE KINASE ISOENZYME 6"/>
    <property type="match status" value="1"/>
</dbReference>
<dbReference type="Gene3D" id="3.40.50.300">
    <property type="entry name" value="P-loop containing nucleotide triphosphate hydrolases"/>
    <property type="match status" value="1"/>
</dbReference>
<dbReference type="Pfam" id="PF13238">
    <property type="entry name" value="AAA_18"/>
    <property type="match status" value="1"/>
</dbReference>
<dbReference type="SMART" id="SM01399">
    <property type="entry name" value="Sybindin"/>
    <property type="match status" value="1"/>
</dbReference>
<evidence type="ECO:0000256" key="8">
    <source>
        <dbReference type="ARBA" id="ARBA00022679"/>
    </source>
</evidence>
<dbReference type="Proteomes" id="UP001221413">
    <property type="component" value="Unassembled WGS sequence"/>
</dbReference>
<dbReference type="Pfam" id="PF04099">
    <property type="entry name" value="Sybindin"/>
    <property type="match status" value="1"/>
</dbReference>
<dbReference type="GO" id="GO:0042274">
    <property type="term" value="P:ribosomal small subunit biogenesis"/>
    <property type="evidence" value="ECO:0007669"/>
    <property type="project" value="UniProtKB-UniRule"/>
</dbReference>
<evidence type="ECO:0000256" key="13">
    <source>
        <dbReference type="ARBA" id="ARBA00022892"/>
    </source>
</evidence>
<evidence type="ECO:0000256" key="2">
    <source>
        <dbReference type="ARBA" id="ARBA00004240"/>
    </source>
</evidence>
<reference evidence="17" key="1">
    <citation type="submission" date="2023-01" db="EMBL/GenBank/DDBJ databases">
        <title>The chitinases involved in constricting ring structure development in the nematode-trapping fungus Drechslerella dactyloides.</title>
        <authorList>
            <person name="Wang R."/>
            <person name="Zhang L."/>
            <person name="Tang P."/>
            <person name="Li S."/>
            <person name="Liang L."/>
        </authorList>
    </citation>
    <scope>NUCLEOTIDE SEQUENCE</scope>
    <source>
        <strain evidence="17">YMF1.00031</strain>
    </source>
</reference>
<comment type="catalytic activity">
    <reaction evidence="1 16">
        <text>AMP + ATP = 2 ADP</text>
        <dbReference type="Rhea" id="RHEA:12973"/>
        <dbReference type="ChEBI" id="CHEBI:30616"/>
        <dbReference type="ChEBI" id="CHEBI:456215"/>
        <dbReference type="ChEBI" id="CHEBI:456216"/>
        <dbReference type="EC" id="2.7.4.3"/>
    </reaction>
</comment>
<feature type="region of interest" description="LID" evidence="16">
    <location>
        <begin position="338"/>
        <end position="348"/>
    </location>
</feature>
<dbReference type="CDD" id="cd14855">
    <property type="entry name" value="TRAPPC1_MUM2"/>
    <property type="match status" value="1"/>
</dbReference>
<evidence type="ECO:0000256" key="11">
    <source>
        <dbReference type="ARBA" id="ARBA00022824"/>
    </source>
</evidence>
<evidence type="ECO:0000313" key="17">
    <source>
        <dbReference type="EMBL" id="KAJ6264839.1"/>
    </source>
</evidence>
<evidence type="ECO:0000313" key="18">
    <source>
        <dbReference type="Proteomes" id="UP001221413"/>
    </source>
</evidence>
<feature type="binding site" evidence="16">
    <location>
        <position position="378"/>
    </location>
    <ligand>
        <name>ATP</name>
        <dbReference type="ChEBI" id="CHEBI:30616"/>
    </ligand>
</feature>
<sequence length="405" mass="45773">MVVFSFFIFDRHCECIYLRQWLDATAAAAQPLSRPVTASSAATNTTSVAEKPAAGNKLSMAEQAKLVFGVIFSLRNMVKKLCGPDDSFLCYRTGQYKLHYYETITSLRFVMLTDIRTENLKSSLHQIYVNLYVEYVVKNPLSPVEHPGGEGVNNEMFELGIDSFVHLDFISWTLELDVVFTNDTPYEITLVGADTGLRIVVNVGYFSATNNKNSSSSSPSTPTFHHTSKMAKRPNIIVTGTPGTGKSTHCEMLAEATGLKHLSINQIAKDNNCYDAFDDELKSWTVDEDKLLDTIEDDVKKGGHIIDWHVCDVFPKSWIDLVVVLRTDNTILFDRLKARDYPDNKIEENIDAEIMQVILDEARDAYDQEIVIELRSDKVEEVESNVDRIAAWVEQWQKDNQESED</sequence>
<keyword evidence="11" id="KW-0256">Endoplasmic reticulum</keyword>